<dbReference type="SUPFAM" id="SSF48452">
    <property type="entry name" value="TPR-like"/>
    <property type="match status" value="1"/>
</dbReference>
<protein>
    <submittedName>
        <fullName evidence="1">SusD/RagB family nutrient-binding outer membrane lipoprotein</fullName>
    </submittedName>
</protein>
<dbReference type="Pfam" id="PF12771">
    <property type="entry name" value="SusD-like_2"/>
    <property type="match status" value="1"/>
</dbReference>
<comment type="caution">
    <text evidence="1">The sequence shown here is derived from an EMBL/GenBank/DDBJ whole genome shotgun (WGS) entry which is preliminary data.</text>
</comment>
<organism evidence="1 2">
    <name type="scientific">Bizionia argentinensis JUB59</name>
    <dbReference type="NCBI Taxonomy" id="1046627"/>
    <lineage>
        <taxon>Bacteria</taxon>
        <taxon>Pseudomonadati</taxon>
        <taxon>Bacteroidota</taxon>
        <taxon>Flavobacteriia</taxon>
        <taxon>Flavobacteriales</taxon>
        <taxon>Flavobacteriaceae</taxon>
        <taxon>Bizionia</taxon>
    </lineage>
</organism>
<dbReference type="Gene3D" id="1.25.40.390">
    <property type="match status" value="1"/>
</dbReference>
<keyword evidence="2" id="KW-1185">Reference proteome</keyword>
<dbReference type="OrthoDB" id="725917at2"/>
<dbReference type="PROSITE" id="PS51257">
    <property type="entry name" value="PROKAR_LIPOPROTEIN"/>
    <property type="match status" value="1"/>
</dbReference>
<sequence>MKKIFISILTLTLVFSCMSDEKYDRLNQDPKNPTEVTADVLFTSATKSLVDQMSSTNQNRNVFKLFAQYFTQVTYVDESNYDLNGRGITDTHWTIINTNVLFDLKDSKSKVLANTELTASEKAGRVAQIEVLSVYAWQLLTDSFGNIPYTEALDIEQFPLPAYDDPATVIYPDLINRLDAVIADFDTADGFDNTADRIYGGNMAAWKKFANSLKLRVGIRLSDVNPTLSRSTVETAALSGVFTSNADNALLNYQSATPNTNPLWLDLVQSGRSDFVATNTMVDIMNTKNDPRRPLYFKENLGAGTFVGGPYGDFNDFSTNTHLGALLHEATFAGVLMDYAEVSFYLAEAAEQTFNVGGSASFFYTNGITASIEYWGGSPGDVIGYLARTDVAYASAPGTWREKIGTQFWLAMYNRGFEGWTVWRKFDAPTLNIAVESGLPVPNRYTYPIDEQNLNSTNWADGSSGLGAGGDAQSTKLFWDIN</sequence>
<dbReference type="InterPro" id="IPR011990">
    <property type="entry name" value="TPR-like_helical_dom_sf"/>
</dbReference>
<gene>
    <name evidence="1" type="ORF">BZARG_887</name>
</gene>
<dbReference type="RefSeq" id="WP_040288014.1">
    <property type="nucleotide sequence ID" value="NZ_AFXZ01000012.1"/>
</dbReference>
<dbReference type="STRING" id="1046627.BZARG_887"/>
<evidence type="ECO:0000313" key="1">
    <source>
        <dbReference type="EMBL" id="EGV44133.2"/>
    </source>
</evidence>
<dbReference type="eggNOG" id="COG4198">
    <property type="taxonomic scope" value="Bacteria"/>
</dbReference>
<name>G2EBK8_9FLAO</name>
<dbReference type="InterPro" id="IPR041662">
    <property type="entry name" value="SusD-like_2"/>
</dbReference>
<proteinExistence type="predicted"/>
<dbReference type="AlphaFoldDB" id="G2EBK8"/>
<evidence type="ECO:0000313" key="2">
    <source>
        <dbReference type="Proteomes" id="UP000003730"/>
    </source>
</evidence>
<reference evidence="1 2" key="1">
    <citation type="journal article" date="2008" name="Int. J. Syst. Evol. Microbiol.">
        <title>Bizionia argentinensis sp. nov., isolated from surface marine water in Antarctica.</title>
        <authorList>
            <person name="Bercovich A."/>
            <person name="Vazquez S.C."/>
            <person name="Yankilevich P."/>
            <person name="Coria S.H."/>
            <person name="Foti M."/>
            <person name="Hernandez E."/>
            <person name="Vidal A."/>
            <person name="Ruberto L."/>
            <person name="Melo C."/>
            <person name="Marenssi S."/>
            <person name="Criscuolo M."/>
            <person name="Memoli M."/>
            <person name="Arguelles M."/>
            <person name="Mac Cormack W.P."/>
        </authorList>
    </citation>
    <scope>NUCLEOTIDE SEQUENCE [LARGE SCALE GENOMIC DNA]</scope>
    <source>
        <strain evidence="1 2">JUB59</strain>
    </source>
</reference>
<dbReference type="EMBL" id="AFXZ01000012">
    <property type="protein sequence ID" value="EGV44133.2"/>
    <property type="molecule type" value="Genomic_DNA"/>
</dbReference>
<keyword evidence="1" id="KW-0449">Lipoprotein</keyword>
<dbReference type="PATRIC" id="fig|1046627.3.peg.917"/>
<accession>G2EBK8</accession>
<dbReference type="Proteomes" id="UP000003730">
    <property type="component" value="Unassembled WGS sequence"/>
</dbReference>